<dbReference type="PROSITE" id="PS50110">
    <property type="entry name" value="RESPONSE_REGULATORY"/>
    <property type="match status" value="1"/>
</dbReference>
<keyword evidence="5" id="KW-1185">Reference proteome</keyword>
<name>A0ABY1LTG6_9BACL</name>
<dbReference type="Proteomes" id="UP000192939">
    <property type="component" value="Unassembled WGS sequence"/>
</dbReference>
<evidence type="ECO:0000313" key="4">
    <source>
        <dbReference type="EMBL" id="SMF00057.1"/>
    </source>
</evidence>
<feature type="domain" description="Response regulatory" evidence="2">
    <location>
        <begin position="3"/>
        <end position="124"/>
    </location>
</feature>
<keyword evidence="1" id="KW-0597">Phosphoprotein</keyword>
<dbReference type="InterPro" id="IPR001789">
    <property type="entry name" value="Sig_transdc_resp-reg_receiver"/>
</dbReference>
<sequence length="251" mass="28921">MFRVAICDDEKQQREQIKQMLLTLSFKANIEFDIELFPSGEALVAHYEQGQTPFHILILDVEMGGINGIAAARKIRELQHLDEQIIFLTSYPDYMVESLDVFIFQYLIKPVEPSVLEEKVLKLCHYFQAQEKKFLIVQSGYEEVVLKHEEIIAIESAKSLTMKNKLKVITVSKVVESKGLITKYAEALKDSHFLQIHRSIIINLNHVVKFAGNFVQMSNGLELPIGRSKVKEVKDFYTKYKVMKDITHDSI</sequence>
<evidence type="ECO:0000259" key="2">
    <source>
        <dbReference type="PROSITE" id="PS50110"/>
    </source>
</evidence>
<dbReference type="RefSeq" id="WP_085278367.1">
    <property type="nucleotide sequence ID" value="NZ_FXAE01000004.1"/>
</dbReference>
<feature type="modified residue" description="4-aspartylphosphate" evidence="1">
    <location>
        <position position="60"/>
    </location>
</feature>
<dbReference type="PANTHER" id="PTHR37299">
    <property type="entry name" value="TRANSCRIPTIONAL REGULATOR-RELATED"/>
    <property type="match status" value="1"/>
</dbReference>
<proteinExistence type="predicted"/>
<dbReference type="Gene3D" id="3.40.50.2300">
    <property type="match status" value="1"/>
</dbReference>
<accession>A0ABY1LTG6</accession>
<dbReference type="InterPro" id="IPR011006">
    <property type="entry name" value="CheY-like_superfamily"/>
</dbReference>
<dbReference type="SMART" id="SM00850">
    <property type="entry name" value="LytTR"/>
    <property type="match status" value="1"/>
</dbReference>
<dbReference type="SUPFAM" id="SSF52172">
    <property type="entry name" value="CheY-like"/>
    <property type="match status" value="1"/>
</dbReference>
<dbReference type="PROSITE" id="PS50930">
    <property type="entry name" value="HTH_LYTTR"/>
    <property type="match status" value="1"/>
</dbReference>
<dbReference type="SMART" id="SM00448">
    <property type="entry name" value="REC"/>
    <property type="match status" value="1"/>
</dbReference>
<dbReference type="EMBL" id="FXAE01000004">
    <property type="protein sequence ID" value="SMF00057.1"/>
    <property type="molecule type" value="Genomic_DNA"/>
</dbReference>
<feature type="domain" description="HTH LytTR-type" evidence="3">
    <location>
        <begin position="135"/>
        <end position="239"/>
    </location>
</feature>
<protein>
    <submittedName>
        <fullName evidence="4">Two component transcriptional regulator, LytTR family</fullName>
    </submittedName>
</protein>
<reference evidence="4 5" key="1">
    <citation type="submission" date="2017-04" db="EMBL/GenBank/DDBJ databases">
        <authorList>
            <person name="Varghese N."/>
            <person name="Submissions S."/>
        </authorList>
    </citation>
    <scope>NUCLEOTIDE SEQUENCE [LARGE SCALE GENOMIC DNA]</scope>
    <source>
        <strain evidence="4 5">J12</strain>
    </source>
</reference>
<dbReference type="Pfam" id="PF04397">
    <property type="entry name" value="LytTR"/>
    <property type="match status" value="1"/>
</dbReference>
<gene>
    <name evidence="4" type="ORF">SAMN02744124_00746</name>
</gene>
<evidence type="ECO:0000256" key="1">
    <source>
        <dbReference type="PROSITE-ProRule" id="PRU00169"/>
    </source>
</evidence>
<dbReference type="Pfam" id="PF00072">
    <property type="entry name" value="Response_reg"/>
    <property type="match status" value="1"/>
</dbReference>
<evidence type="ECO:0000313" key="5">
    <source>
        <dbReference type="Proteomes" id="UP000192939"/>
    </source>
</evidence>
<evidence type="ECO:0000259" key="3">
    <source>
        <dbReference type="PROSITE" id="PS50930"/>
    </source>
</evidence>
<dbReference type="Gene3D" id="2.40.50.1020">
    <property type="entry name" value="LytTr DNA-binding domain"/>
    <property type="match status" value="1"/>
</dbReference>
<dbReference type="InterPro" id="IPR046947">
    <property type="entry name" value="LytR-like"/>
</dbReference>
<dbReference type="InterPro" id="IPR007492">
    <property type="entry name" value="LytTR_DNA-bd_dom"/>
</dbReference>
<organism evidence="4 5">
    <name type="scientific">Paenibacillus barengoltzii J12</name>
    <dbReference type="NCBI Taxonomy" id="935846"/>
    <lineage>
        <taxon>Bacteria</taxon>
        <taxon>Bacillati</taxon>
        <taxon>Bacillota</taxon>
        <taxon>Bacilli</taxon>
        <taxon>Bacillales</taxon>
        <taxon>Paenibacillaceae</taxon>
        <taxon>Paenibacillus</taxon>
    </lineage>
</organism>
<dbReference type="PANTHER" id="PTHR37299:SF1">
    <property type="entry name" value="STAGE 0 SPORULATION PROTEIN A HOMOLOG"/>
    <property type="match status" value="1"/>
</dbReference>
<comment type="caution">
    <text evidence="4">The sequence shown here is derived from an EMBL/GenBank/DDBJ whole genome shotgun (WGS) entry which is preliminary data.</text>
</comment>